<dbReference type="InterPro" id="IPR010982">
    <property type="entry name" value="Lambda_DNA-bd_dom_sf"/>
</dbReference>
<dbReference type="AlphaFoldDB" id="A0A8I0S9P8"/>
<name>A0A8I0S9P8_9MICO</name>
<sequence>MTNVELIRKADFSPNYFYMRLRGDALFDTNDIDKLATAFGVTPADVIVLASSFTDEDDADTITVSDSGELARRLLFLSGADASHESTVASINAAGAVLTVDEWQALIAGEGPRRVSSSVLSAVADHFDVDESYLTELHGTESAEQVEAAVSFQRALRDSGASAVAARALGDVSPGALNAITEAIRSIEKGRRP</sequence>
<dbReference type="GO" id="GO:0003677">
    <property type="term" value="F:DNA binding"/>
    <property type="evidence" value="ECO:0007669"/>
    <property type="project" value="InterPro"/>
</dbReference>
<evidence type="ECO:0000313" key="2">
    <source>
        <dbReference type="Proteomes" id="UP000634579"/>
    </source>
</evidence>
<reference evidence="1 2" key="1">
    <citation type="submission" date="2020-10" db="EMBL/GenBank/DDBJ databases">
        <title>Draft genome sequences of plant-associated actinobacteria.</title>
        <authorList>
            <person name="Tarlachkov S.V."/>
            <person name="Starodumova I.P."/>
            <person name="Dorofeeva L.V."/>
            <person name="Prisyazhnaya N.V."/>
            <person name="Roubtsova T.V."/>
            <person name="Chizhov V.N."/>
            <person name="Nadler S.A."/>
            <person name="Subbotin S.A."/>
            <person name="Evtushenko L.I."/>
        </authorList>
    </citation>
    <scope>NUCLEOTIDE SEQUENCE [LARGE SCALE GENOMIC DNA]</scope>
    <source>
        <strain evidence="1 2">VKM Ac-2886</strain>
    </source>
</reference>
<dbReference type="Gene3D" id="1.10.260.40">
    <property type="entry name" value="lambda repressor-like DNA-binding domains"/>
    <property type="match status" value="1"/>
</dbReference>
<gene>
    <name evidence="1" type="ORF">ITJ42_15855</name>
</gene>
<dbReference type="EMBL" id="JADKRP010000007">
    <property type="protein sequence ID" value="MBF4632694.1"/>
    <property type="molecule type" value="Genomic_DNA"/>
</dbReference>
<evidence type="ECO:0000313" key="1">
    <source>
        <dbReference type="EMBL" id="MBF4632694.1"/>
    </source>
</evidence>
<protein>
    <submittedName>
        <fullName evidence="1">Uncharacterized protein</fullName>
    </submittedName>
</protein>
<accession>A0A8I0S9P8</accession>
<dbReference type="Proteomes" id="UP000634579">
    <property type="component" value="Unassembled WGS sequence"/>
</dbReference>
<keyword evidence="2" id="KW-1185">Reference proteome</keyword>
<comment type="caution">
    <text evidence="1">The sequence shown here is derived from an EMBL/GenBank/DDBJ whole genome shotgun (WGS) entry which is preliminary data.</text>
</comment>
<organism evidence="1 2">
    <name type="scientific">Clavibacter phaseoli</name>
    <dbReference type="NCBI Taxonomy" id="1734031"/>
    <lineage>
        <taxon>Bacteria</taxon>
        <taxon>Bacillati</taxon>
        <taxon>Actinomycetota</taxon>
        <taxon>Actinomycetes</taxon>
        <taxon>Micrococcales</taxon>
        <taxon>Microbacteriaceae</taxon>
        <taxon>Clavibacter</taxon>
    </lineage>
</organism>
<proteinExistence type="predicted"/>